<comment type="similarity">
    <text evidence="1">Belongs to the RMI1 family.</text>
</comment>
<feature type="domain" description="RMI1 N-terminal" evidence="4">
    <location>
        <begin position="23"/>
        <end position="64"/>
    </location>
</feature>
<dbReference type="InterPro" id="IPR042470">
    <property type="entry name" value="RMI1_N_C_sf"/>
</dbReference>
<keyword evidence="6" id="KW-1185">Reference proteome</keyword>
<dbReference type="GO" id="GO:0016604">
    <property type="term" value="C:nuclear body"/>
    <property type="evidence" value="ECO:0007669"/>
    <property type="project" value="TreeGrafter"/>
</dbReference>
<dbReference type="Proteomes" id="UP001153620">
    <property type="component" value="Chromosome 3"/>
</dbReference>
<dbReference type="EMBL" id="OU895879">
    <property type="protein sequence ID" value="CAG9806577.1"/>
    <property type="molecule type" value="Genomic_DNA"/>
</dbReference>
<dbReference type="Pfam" id="PF08585">
    <property type="entry name" value="RMI1_N_C"/>
    <property type="match status" value="1"/>
</dbReference>
<evidence type="ECO:0000313" key="6">
    <source>
        <dbReference type="Proteomes" id="UP001153620"/>
    </source>
</evidence>
<dbReference type="SMART" id="SM01161">
    <property type="entry name" value="DUF1767"/>
    <property type="match status" value="1"/>
</dbReference>
<organism evidence="5 6">
    <name type="scientific">Chironomus riparius</name>
    <dbReference type="NCBI Taxonomy" id="315576"/>
    <lineage>
        <taxon>Eukaryota</taxon>
        <taxon>Metazoa</taxon>
        <taxon>Ecdysozoa</taxon>
        <taxon>Arthropoda</taxon>
        <taxon>Hexapoda</taxon>
        <taxon>Insecta</taxon>
        <taxon>Pterygota</taxon>
        <taxon>Neoptera</taxon>
        <taxon>Endopterygota</taxon>
        <taxon>Diptera</taxon>
        <taxon>Nematocera</taxon>
        <taxon>Chironomoidea</taxon>
        <taxon>Chironomidae</taxon>
        <taxon>Chironominae</taxon>
        <taxon>Chironomus</taxon>
    </lineage>
</organism>
<protein>
    <recommendedName>
        <fullName evidence="2">RecQ-mediated genome instability protein 1</fullName>
    </recommendedName>
</protein>
<reference evidence="5" key="1">
    <citation type="submission" date="2022-01" db="EMBL/GenBank/DDBJ databases">
        <authorList>
            <person name="King R."/>
        </authorList>
    </citation>
    <scope>NUCLEOTIDE SEQUENCE</scope>
</reference>
<gene>
    <name evidence="5" type="ORF">CHIRRI_LOCUS9432</name>
</gene>
<reference evidence="5" key="2">
    <citation type="submission" date="2022-10" db="EMBL/GenBank/DDBJ databases">
        <authorList>
            <consortium name="ENA_rothamsted_submissions"/>
            <consortium name="culmorum"/>
            <person name="King R."/>
        </authorList>
    </citation>
    <scope>NUCLEOTIDE SEQUENCE</scope>
</reference>
<dbReference type="PANTHER" id="PTHR14790:SF15">
    <property type="entry name" value="RECQ-MEDIATED GENOME INSTABILITY PROTEIN 1"/>
    <property type="match status" value="1"/>
</dbReference>
<dbReference type="OrthoDB" id="341511at2759"/>
<dbReference type="GO" id="GO:0031422">
    <property type="term" value="C:RecQ family helicase-topoisomerase III complex"/>
    <property type="evidence" value="ECO:0007669"/>
    <property type="project" value="TreeGrafter"/>
</dbReference>
<proteinExistence type="inferred from homology"/>
<dbReference type="InterPro" id="IPR049363">
    <property type="entry name" value="RMI1_N"/>
</dbReference>
<dbReference type="GO" id="GO:0000712">
    <property type="term" value="P:resolution of meiotic recombination intermediates"/>
    <property type="evidence" value="ECO:0007669"/>
    <property type="project" value="TreeGrafter"/>
</dbReference>
<evidence type="ECO:0000313" key="5">
    <source>
        <dbReference type="EMBL" id="CAG9806577.1"/>
    </source>
</evidence>
<evidence type="ECO:0000259" key="4">
    <source>
        <dbReference type="Pfam" id="PF21000"/>
    </source>
</evidence>
<name>A0A9N9RYT7_9DIPT</name>
<evidence type="ECO:0000256" key="1">
    <source>
        <dbReference type="ARBA" id="ARBA00006395"/>
    </source>
</evidence>
<evidence type="ECO:0000259" key="3">
    <source>
        <dbReference type="Pfam" id="PF08585"/>
    </source>
</evidence>
<dbReference type="GO" id="GO:0000724">
    <property type="term" value="P:double-strand break repair via homologous recombination"/>
    <property type="evidence" value="ECO:0007669"/>
    <property type="project" value="TreeGrafter"/>
</dbReference>
<dbReference type="InterPro" id="IPR013894">
    <property type="entry name" value="RMI1_OB"/>
</dbReference>
<feature type="domain" description="RecQ mediated genome instability protein 1 OB-fold" evidence="3">
    <location>
        <begin position="76"/>
        <end position="200"/>
    </location>
</feature>
<accession>A0A9N9RYT7</accession>
<evidence type="ECO:0000256" key="2">
    <source>
        <dbReference type="ARBA" id="ARBA00018987"/>
    </source>
</evidence>
<dbReference type="Gene3D" id="2.40.50.770">
    <property type="entry name" value="RecQ-mediated genome instability protein Rmi1, C-terminal domain"/>
    <property type="match status" value="1"/>
</dbReference>
<dbReference type="PANTHER" id="PTHR14790">
    <property type="entry name" value="RECQ-MEDIATED GENOME INSTABILITY PROTEIN 1 RMI1"/>
    <property type="match status" value="1"/>
</dbReference>
<dbReference type="AlphaFoldDB" id="A0A9N9RYT7"/>
<sequence>MDNSVTSRISFVRSKLSSDIKAKVQEDWLKECVSYFVQSEPGITNNQLYENVKDQFCLANLSDTSHKVIPDMFVTKKDQWTLKESLLLQMQYILDISEPFYDQWRRMHDKQLDEVIEDKRETKSFQSKKKRMFKLQLTDGTKTVPAMEMKHISCLNSKLTPGIKILIIGPVPVVNQVIMIKAENVKIIGGEVEELITVNAYENVLLRLLNKPTTKTPILNYSEQTLENEKPSQNVPKNLTEIDEKNQIQQKPSKPQNYVDDIEDDDFDFAMIDAIEEQERRKSQENQLNNSVLMIDDDDDYMLAQIDLDEIQQPNIVHKMESINVNGAKNVVKANDLLRPSINLIYDDDDMLDNELNNIRKRKSIDSPESSNKVIKSIRLSPIKKPEITDNDYPFKVDEMYNFITIDQYVGMKMRHKMEREYALEVSVDKILKIKAELDWLLIVQIKDLFSQNTISARIAGPVVTELTGRTTREIHLMRIKMERGQPQLAMDIKNTLTSLNDAFQDKTILVCMQMKANLPAEYENVITKILKKTDQNNQIMTLKIEQDFG</sequence>
<dbReference type="Pfam" id="PF21000">
    <property type="entry name" value="RMI1_N_N"/>
    <property type="match status" value="1"/>
</dbReference>